<dbReference type="InterPro" id="IPR003618">
    <property type="entry name" value="TFIIS_cen_dom"/>
</dbReference>
<comment type="caution">
    <text evidence="3">The sequence shown here is derived from an EMBL/GenBank/DDBJ whole genome shotgun (WGS) entry which is preliminary data.</text>
</comment>
<dbReference type="PANTHER" id="PTHR31197">
    <property type="entry name" value="OS01G0612600 PROTEIN"/>
    <property type="match status" value="1"/>
</dbReference>
<evidence type="ECO:0000259" key="2">
    <source>
        <dbReference type="PROSITE" id="PS51321"/>
    </source>
</evidence>
<dbReference type="GO" id="GO:0006351">
    <property type="term" value="P:DNA-templated transcription"/>
    <property type="evidence" value="ECO:0007669"/>
    <property type="project" value="InterPro"/>
</dbReference>
<dbReference type="Pfam" id="PF07800">
    <property type="entry name" value="DUF1644"/>
    <property type="match status" value="1"/>
</dbReference>
<dbReference type="Pfam" id="PF07500">
    <property type="entry name" value="TFIIS_M"/>
    <property type="match status" value="1"/>
</dbReference>
<dbReference type="InterPro" id="IPR012866">
    <property type="entry name" value="DUF1644"/>
</dbReference>
<name>A0A8S9KC91_BRACR</name>
<gene>
    <name evidence="3" type="ORF">F2Q70_00045077</name>
</gene>
<feature type="region of interest" description="Disordered" evidence="1">
    <location>
        <begin position="509"/>
        <end position="573"/>
    </location>
</feature>
<feature type="domain" description="TFIIS central" evidence="2">
    <location>
        <begin position="140"/>
        <end position="211"/>
    </location>
</feature>
<evidence type="ECO:0000313" key="3">
    <source>
        <dbReference type="EMBL" id="KAF2592075.1"/>
    </source>
</evidence>
<dbReference type="AlphaFoldDB" id="A0A8S9KC91"/>
<sequence>MEKQEFLELFEAATKAAKSAVIGDGKSSSPAVSRCVEAMIRFKEAPESLACELVTDRIYPQIGKSHVLLMDDKNLRIQSEAKLLYTLWLRYLYATGRKQCPRSDKGKQSQRRDRVHNQQVVVKNKNNKKKLVEEEMIWTTGDSNRDKMKEGVVSCDSWSVAASVESAMFERLGSFEAPQKSKYRSILFNIGDSSNPDLRRKVLIGEISGERQRKATGLVDGRIGLLELVFELEFDQNIEQEKCDCDIMAKATRTRRRVHSRRIRARPYKFQSSNRLVTRNVFPEDCSKCIEKRDNWENVICSVCMECPHNAVLLLCSSHDKGCRPYMCGTSFRYSNCLDQYKKASAKLKAAASRPQSNKSELGNLTCPLCRGQVKGWTIVQPARDYLNLKKRICMQENCAFAGTFKELRKHMKVDHPCAKPREVDPEVEQNWRRLEIEHDQNDVMSTIRSLIPGATVLGDYVIERNNNNDGNGSDSDEGGDHYNGSGMDAGFGRNFLNVILMMHAVEASRNQTRRSDSDSSGTNEMTFSGEEEEDRQSTSLASRMRRQGRVLLGRSGRRRRAREANQRPGPPR</sequence>
<protein>
    <recommendedName>
        <fullName evidence="2">TFIIS central domain-containing protein</fullName>
    </recommendedName>
</protein>
<evidence type="ECO:0000256" key="1">
    <source>
        <dbReference type="SAM" id="MobiDB-lite"/>
    </source>
</evidence>
<organism evidence="3">
    <name type="scientific">Brassica cretica</name>
    <name type="common">Mustard</name>
    <dbReference type="NCBI Taxonomy" id="69181"/>
    <lineage>
        <taxon>Eukaryota</taxon>
        <taxon>Viridiplantae</taxon>
        <taxon>Streptophyta</taxon>
        <taxon>Embryophyta</taxon>
        <taxon>Tracheophyta</taxon>
        <taxon>Spermatophyta</taxon>
        <taxon>Magnoliopsida</taxon>
        <taxon>eudicotyledons</taxon>
        <taxon>Gunneridae</taxon>
        <taxon>Pentapetalae</taxon>
        <taxon>rosids</taxon>
        <taxon>malvids</taxon>
        <taxon>Brassicales</taxon>
        <taxon>Brassicaceae</taxon>
        <taxon>Brassiceae</taxon>
        <taxon>Brassica</taxon>
    </lineage>
</organism>
<proteinExistence type="predicted"/>
<dbReference type="EMBL" id="QGKY02000164">
    <property type="protein sequence ID" value="KAF2592075.1"/>
    <property type="molecule type" value="Genomic_DNA"/>
</dbReference>
<dbReference type="PANTHER" id="PTHR31197:SF12">
    <property type="entry name" value="OS02G0770600 PROTEIN"/>
    <property type="match status" value="1"/>
</dbReference>
<dbReference type="PROSITE" id="PS51321">
    <property type="entry name" value="TFIIS_CENTRAL"/>
    <property type="match status" value="1"/>
</dbReference>
<dbReference type="SUPFAM" id="SSF46942">
    <property type="entry name" value="Elongation factor TFIIS domain 2"/>
    <property type="match status" value="1"/>
</dbReference>
<reference evidence="3" key="1">
    <citation type="submission" date="2019-12" db="EMBL/GenBank/DDBJ databases">
        <title>Genome sequencing and annotation of Brassica cretica.</title>
        <authorList>
            <person name="Studholme D.J."/>
            <person name="Sarris P.F."/>
        </authorList>
    </citation>
    <scope>NUCLEOTIDE SEQUENCE</scope>
    <source>
        <strain evidence="3">PFS-102/07</strain>
        <tissue evidence="3">Leaf</tissue>
    </source>
</reference>
<dbReference type="InterPro" id="IPR036575">
    <property type="entry name" value="TFIIS_cen_dom_sf"/>
</dbReference>
<dbReference type="Gene3D" id="1.10.472.30">
    <property type="entry name" value="Transcription elongation factor S-II, central domain"/>
    <property type="match status" value="1"/>
</dbReference>
<accession>A0A8S9KC91</accession>
<feature type="region of interest" description="Disordered" evidence="1">
    <location>
        <begin position="466"/>
        <end position="486"/>
    </location>
</feature>
<dbReference type="SMART" id="SM00510">
    <property type="entry name" value="TFS2M"/>
    <property type="match status" value="1"/>
</dbReference>